<accession>A0A1M7FZZ7</accession>
<keyword evidence="2" id="KW-0732">Signal</keyword>
<gene>
    <name evidence="3" type="ORF">SAMN05444266_106342</name>
</gene>
<evidence type="ECO:0000313" key="4">
    <source>
        <dbReference type="Proteomes" id="UP000184420"/>
    </source>
</evidence>
<protein>
    <recommendedName>
        <fullName evidence="5">Outer membrane protein beta-barrel domain-containing protein</fullName>
    </recommendedName>
</protein>
<proteinExistence type="predicted"/>
<evidence type="ECO:0000256" key="1">
    <source>
        <dbReference type="SAM" id="Phobius"/>
    </source>
</evidence>
<dbReference type="Proteomes" id="UP000184420">
    <property type="component" value="Unassembled WGS sequence"/>
</dbReference>
<evidence type="ECO:0000313" key="3">
    <source>
        <dbReference type="EMBL" id="SHM09485.1"/>
    </source>
</evidence>
<name>A0A1M7FZZ7_9BACT</name>
<dbReference type="RefSeq" id="WP_073083490.1">
    <property type="nucleotide sequence ID" value="NZ_FRBL01000006.1"/>
</dbReference>
<keyword evidence="1" id="KW-1133">Transmembrane helix</keyword>
<evidence type="ECO:0008006" key="5">
    <source>
        <dbReference type="Google" id="ProtNLM"/>
    </source>
</evidence>
<sequence length="521" mass="57435">MKCLVKSIFTLLLVTFSVCAYGQSDSALQSKIIKRPSKKAAANLNSLELVYKTVTAYSSNGRTTTYSIPFVRINGKKPVEIGRNASVLSNYYYKCPLAMEEINAFNQNRRKAKLSFYGSFGVGAVMAFSGLFAAAKEGAKPGVFWTRFGIGGGIMIAGTVGSWVLNRRADEHLRKSVDLYNANCYVPPVKDTTTPAAVKEEELASVPVPGKKLNASAPKFYQDTFYYEKVRNQPEAINWWGITADLASIDVYKPYSSLGTGIGAFYTFNNNIGINVNWQYDYLHLSDYSASWLAPEPVTDKTAQSIEVLGKFPVGAGKVKTYSYRMHISNTKYGEMVGDVKADMLRTVTLRAGAIHAVRPVVQLMNLKVDKPEGSYGEFDYSNINDGKAITKSEIITAGVGFSKFRDLKINLRDETMKGKREVTNQTDLYVDVMYAPVFKYEDVIYYRPTGTSSKDSEVVPVTAPINRIGARIGAQAISMGKWFGIKSAIELGLRPGPKVENNGNIYLKLSAGLVFGGRHH</sequence>
<reference evidence="3 4" key="1">
    <citation type="submission" date="2016-11" db="EMBL/GenBank/DDBJ databases">
        <authorList>
            <person name="Jaros S."/>
            <person name="Januszkiewicz K."/>
            <person name="Wedrychowicz H."/>
        </authorList>
    </citation>
    <scope>NUCLEOTIDE SEQUENCE [LARGE SCALE GENOMIC DNA]</scope>
    <source>
        <strain evidence="3 4">DSM 27406</strain>
    </source>
</reference>
<feature type="transmembrane region" description="Helical" evidence="1">
    <location>
        <begin position="114"/>
        <end position="132"/>
    </location>
</feature>
<keyword evidence="1" id="KW-0812">Transmembrane</keyword>
<dbReference type="EMBL" id="FRBL01000006">
    <property type="protein sequence ID" value="SHM09485.1"/>
    <property type="molecule type" value="Genomic_DNA"/>
</dbReference>
<keyword evidence="1" id="KW-0472">Membrane</keyword>
<feature type="chain" id="PRO_5012680820" description="Outer membrane protein beta-barrel domain-containing protein" evidence="2">
    <location>
        <begin position="23"/>
        <end position="521"/>
    </location>
</feature>
<feature type="signal peptide" evidence="2">
    <location>
        <begin position="1"/>
        <end position="22"/>
    </location>
</feature>
<organism evidence="3 4">
    <name type="scientific">Chitinophaga jiangningensis</name>
    <dbReference type="NCBI Taxonomy" id="1419482"/>
    <lineage>
        <taxon>Bacteria</taxon>
        <taxon>Pseudomonadati</taxon>
        <taxon>Bacteroidota</taxon>
        <taxon>Chitinophagia</taxon>
        <taxon>Chitinophagales</taxon>
        <taxon>Chitinophagaceae</taxon>
        <taxon>Chitinophaga</taxon>
    </lineage>
</organism>
<dbReference type="AlphaFoldDB" id="A0A1M7FZZ7"/>
<dbReference type="OrthoDB" id="657151at2"/>
<evidence type="ECO:0000256" key="2">
    <source>
        <dbReference type="SAM" id="SignalP"/>
    </source>
</evidence>
<keyword evidence="4" id="KW-1185">Reference proteome</keyword>
<feature type="transmembrane region" description="Helical" evidence="1">
    <location>
        <begin position="144"/>
        <end position="165"/>
    </location>
</feature>